<protein>
    <recommendedName>
        <fullName evidence="1">DEAD/DEAH-box helicase domain-containing protein</fullName>
    </recommendedName>
</protein>
<feature type="domain" description="DEAD/DEAH-box helicase" evidence="1">
    <location>
        <begin position="34"/>
        <end position="154"/>
    </location>
</feature>
<dbReference type="GO" id="GO:0005524">
    <property type="term" value="F:ATP binding"/>
    <property type="evidence" value="ECO:0007669"/>
    <property type="project" value="InterPro"/>
</dbReference>
<dbReference type="EMBL" id="JADNRY010000499">
    <property type="protein sequence ID" value="KAF9046995.1"/>
    <property type="molecule type" value="Genomic_DNA"/>
</dbReference>
<dbReference type="InterPro" id="IPR027417">
    <property type="entry name" value="P-loop_NTPase"/>
</dbReference>
<evidence type="ECO:0000313" key="3">
    <source>
        <dbReference type="Proteomes" id="UP000772434"/>
    </source>
</evidence>
<dbReference type="GO" id="GO:0003676">
    <property type="term" value="F:nucleic acid binding"/>
    <property type="evidence" value="ECO:0007669"/>
    <property type="project" value="InterPro"/>
</dbReference>
<name>A0A9P5P6J4_9AGAR</name>
<gene>
    <name evidence="2" type="ORF">BDP27DRAFT_1434454</name>
</gene>
<reference evidence="2" key="1">
    <citation type="submission" date="2020-11" db="EMBL/GenBank/DDBJ databases">
        <authorList>
            <consortium name="DOE Joint Genome Institute"/>
            <person name="Ahrendt S."/>
            <person name="Riley R."/>
            <person name="Andreopoulos W."/>
            <person name="Labutti K."/>
            <person name="Pangilinan J."/>
            <person name="Ruiz-Duenas F.J."/>
            <person name="Barrasa J.M."/>
            <person name="Sanchez-Garcia M."/>
            <person name="Camarero S."/>
            <person name="Miyauchi S."/>
            <person name="Serrano A."/>
            <person name="Linde D."/>
            <person name="Babiker R."/>
            <person name="Drula E."/>
            <person name="Ayuso-Fernandez I."/>
            <person name="Pacheco R."/>
            <person name="Padilla G."/>
            <person name="Ferreira P."/>
            <person name="Barriuso J."/>
            <person name="Kellner H."/>
            <person name="Castanera R."/>
            <person name="Alfaro M."/>
            <person name="Ramirez L."/>
            <person name="Pisabarro A.G."/>
            <person name="Kuo A."/>
            <person name="Tritt A."/>
            <person name="Lipzen A."/>
            <person name="He G."/>
            <person name="Yan M."/>
            <person name="Ng V."/>
            <person name="Cullen D."/>
            <person name="Martin F."/>
            <person name="Rosso M.-N."/>
            <person name="Henrissat B."/>
            <person name="Hibbett D."/>
            <person name="Martinez A.T."/>
            <person name="Grigoriev I.V."/>
        </authorList>
    </citation>
    <scope>NUCLEOTIDE SEQUENCE</scope>
    <source>
        <strain evidence="2">AH 40177</strain>
    </source>
</reference>
<sequence>MPSTISFTSTKGVNTVNYIVKKLIPTWKDGLCLIQRECIPKILNLEDVFAIDATGGGKSALFSVPILIHRKISQNPSAYPVFNVSICPKPVGVVVTPTKGLESNIVKQLKKDFNIDAFAYTSDNLSAKCIASVDIIKEITSCQYQIICVDPEHLREQEWFLIANSTTFGQNLIFACAKEGHVVNK</sequence>
<accession>A0A9P5P6J4</accession>
<evidence type="ECO:0000259" key="1">
    <source>
        <dbReference type="Pfam" id="PF00270"/>
    </source>
</evidence>
<dbReference type="Proteomes" id="UP000772434">
    <property type="component" value="Unassembled WGS sequence"/>
</dbReference>
<dbReference type="Pfam" id="PF00270">
    <property type="entry name" value="DEAD"/>
    <property type="match status" value="1"/>
</dbReference>
<keyword evidence="3" id="KW-1185">Reference proteome</keyword>
<dbReference type="AlphaFoldDB" id="A0A9P5P6J4"/>
<organism evidence="2 3">
    <name type="scientific">Rhodocollybia butyracea</name>
    <dbReference type="NCBI Taxonomy" id="206335"/>
    <lineage>
        <taxon>Eukaryota</taxon>
        <taxon>Fungi</taxon>
        <taxon>Dikarya</taxon>
        <taxon>Basidiomycota</taxon>
        <taxon>Agaricomycotina</taxon>
        <taxon>Agaricomycetes</taxon>
        <taxon>Agaricomycetidae</taxon>
        <taxon>Agaricales</taxon>
        <taxon>Marasmiineae</taxon>
        <taxon>Omphalotaceae</taxon>
        <taxon>Rhodocollybia</taxon>
    </lineage>
</organism>
<dbReference type="SUPFAM" id="SSF52540">
    <property type="entry name" value="P-loop containing nucleoside triphosphate hydrolases"/>
    <property type="match status" value="1"/>
</dbReference>
<proteinExistence type="predicted"/>
<evidence type="ECO:0000313" key="2">
    <source>
        <dbReference type="EMBL" id="KAF9046995.1"/>
    </source>
</evidence>
<dbReference type="OrthoDB" id="3260945at2759"/>
<comment type="caution">
    <text evidence="2">The sequence shown here is derived from an EMBL/GenBank/DDBJ whole genome shotgun (WGS) entry which is preliminary data.</text>
</comment>
<dbReference type="Gene3D" id="3.40.50.300">
    <property type="entry name" value="P-loop containing nucleotide triphosphate hydrolases"/>
    <property type="match status" value="1"/>
</dbReference>
<dbReference type="InterPro" id="IPR011545">
    <property type="entry name" value="DEAD/DEAH_box_helicase_dom"/>
</dbReference>